<organism evidence="2">
    <name type="scientific">marine sediment metagenome</name>
    <dbReference type="NCBI Taxonomy" id="412755"/>
    <lineage>
        <taxon>unclassified sequences</taxon>
        <taxon>metagenomes</taxon>
        <taxon>ecological metagenomes</taxon>
    </lineage>
</organism>
<reference evidence="2" key="1">
    <citation type="journal article" date="2014" name="Front. Microbiol.">
        <title>High frequency of phylogenetically diverse reductive dehalogenase-homologous genes in deep subseafloor sedimentary metagenomes.</title>
        <authorList>
            <person name="Kawai M."/>
            <person name="Futagami T."/>
            <person name="Toyoda A."/>
            <person name="Takaki Y."/>
            <person name="Nishi S."/>
            <person name="Hori S."/>
            <person name="Arai W."/>
            <person name="Tsubouchi T."/>
            <person name="Morono Y."/>
            <person name="Uchiyama I."/>
            <person name="Ito T."/>
            <person name="Fujiyama A."/>
            <person name="Inagaki F."/>
            <person name="Takami H."/>
        </authorList>
    </citation>
    <scope>NUCLEOTIDE SEQUENCE</scope>
    <source>
        <strain evidence="2">Expedition CK06-06</strain>
    </source>
</reference>
<feature type="region of interest" description="Disordered" evidence="1">
    <location>
        <begin position="1"/>
        <end position="20"/>
    </location>
</feature>
<gene>
    <name evidence="2" type="ORF">S01H1_11541</name>
</gene>
<dbReference type="AlphaFoldDB" id="X0SYF2"/>
<protein>
    <submittedName>
        <fullName evidence="2">Uncharacterized protein</fullName>
    </submittedName>
</protein>
<dbReference type="EMBL" id="BARS01005885">
    <property type="protein sequence ID" value="GAF80166.1"/>
    <property type="molecule type" value="Genomic_DNA"/>
</dbReference>
<evidence type="ECO:0000256" key="1">
    <source>
        <dbReference type="SAM" id="MobiDB-lite"/>
    </source>
</evidence>
<evidence type="ECO:0000313" key="2">
    <source>
        <dbReference type="EMBL" id="GAF80166.1"/>
    </source>
</evidence>
<proteinExistence type="predicted"/>
<name>X0SYF2_9ZZZZ</name>
<accession>X0SYF2</accession>
<comment type="caution">
    <text evidence="2">The sequence shown here is derived from an EMBL/GenBank/DDBJ whole genome shotgun (WGS) entry which is preliminary data.</text>
</comment>
<sequence>MPKPSPAEKPISLHPLKPEEALEWMLKDKEKEKEAKEEE</sequence>